<evidence type="ECO:0000313" key="2">
    <source>
        <dbReference type="Proteomes" id="UP000231195"/>
    </source>
</evidence>
<proteinExistence type="predicted"/>
<dbReference type="AlphaFoldDB" id="A0A2M7X020"/>
<protein>
    <recommendedName>
        <fullName evidence="3">PsbP C-terminal domain-containing protein</fullName>
    </recommendedName>
</protein>
<reference evidence="2" key="1">
    <citation type="submission" date="2017-09" db="EMBL/GenBank/DDBJ databases">
        <title>Depth-based differentiation of microbial function through sediment-hosted aquifers and enrichment of novel symbionts in the deep terrestrial subsurface.</title>
        <authorList>
            <person name="Probst A.J."/>
            <person name="Ladd B."/>
            <person name="Jarett J.K."/>
            <person name="Geller-Mcgrath D.E."/>
            <person name="Sieber C.M.K."/>
            <person name="Emerson J.B."/>
            <person name="Anantharaman K."/>
            <person name="Thomas B.C."/>
            <person name="Malmstrom R."/>
            <person name="Stieglmeier M."/>
            <person name="Klingl A."/>
            <person name="Woyke T."/>
            <person name="Ryan C.M."/>
            <person name="Banfield J.F."/>
        </authorList>
    </citation>
    <scope>NUCLEOTIDE SEQUENCE [LARGE SCALE GENOMIC DNA]</scope>
</reference>
<evidence type="ECO:0000313" key="1">
    <source>
        <dbReference type="EMBL" id="PJA39031.1"/>
    </source>
</evidence>
<accession>A0A2M7X020</accession>
<organism evidence="1 2">
    <name type="scientific">candidate division WWE3 bacterium CG_4_9_14_3_um_filter_39_7</name>
    <dbReference type="NCBI Taxonomy" id="1975080"/>
    <lineage>
        <taxon>Bacteria</taxon>
        <taxon>Katanobacteria</taxon>
    </lineage>
</organism>
<comment type="caution">
    <text evidence="1">The sequence shown here is derived from an EMBL/GenBank/DDBJ whole genome shotgun (WGS) entry which is preliminary data.</text>
</comment>
<dbReference type="Proteomes" id="UP000231195">
    <property type="component" value="Unassembled WGS sequence"/>
</dbReference>
<evidence type="ECO:0008006" key="3">
    <source>
        <dbReference type="Google" id="ProtNLM"/>
    </source>
</evidence>
<sequence>VTPNPTPEIQELTSNVDTSDWIESSHGESRLFSFKYPPTWEEQLDTTGFKYNPKNDTFFELYIKDPGRTGQSFEELTSRIIDDENFQVLMTRNYLLNGREVFVMTNIPVKEKVSEITTEVFVANIPYPSAYPVHGPGFGEIVFTSYDTGNAGVSQGYFDTLLEIVSTLEVLDE</sequence>
<name>A0A2M7X020_UNCKA</name>
<dbReference type="EMBL" id="PFWZ01000201">
    <property type="protein sequence ID" value="PJA39031.1"/>
    <property type="molecule type" value="Genomic_DNA"/>
</dbReference>
<gene>
    <name evidence="1" type="ORF">CO179_05980</name>
</gene>
<feature type="non-terminal residue" evidence="1">
    <location>
        <position position="1"/>
    </location>
</feature>